<sequence>MEEIQIKEGTFYQTTLAKVHTLILIDKGKWTSAAIRWAHRNHCHVFVAPAHADITAFGRIISFLHSQGIRKIGLLELGERSHIALAVAATYPQVTLTIVTNPDITKVDISSIRGFLMCFGTMDDLVLQQIQKASTCVYMPFQYDQKKNQLLPRSMLPIGYHLGIHGKARQAIDEHMQNIVKIWVNQR</sequence>
<reference evidence="1 2" key="1">
    <citation type="submission" date="2022-03" db="EMBL/GenBank/DDBJ databases">
        <title>Novel taxa within the pig intestine.</title>
        <authorList>
            <person name="Wylensek D."/>
            <person name="Bishof K."/>
            <person name="Afrizal A."/>
            <person name="Clavel T."/>
        </authorList>
    </citation>
    <scope>NUCLEOTIDE SEQUENCE [LARGE SCALE GENOMIC DNA]</scope>
    <source>
        <strain evidence="1 2">Cla-KB-P134</strain>
    </source>
</reference>
<dbReference type="RefSeq" id="WP_320325343.1">
    <property type="nucleotide sequence ID" value="NZ_JALBUS010000004.1"/>
</dbReference>
<proteinExistence type="predicted"/>
<name>A0ABU4WKH0_9FIRM</name>
<accession>A0ABU4WKH0</accession>
<dbReference type="Proteomes" id="UP001285244">
    <property type="component" value="Unassembled WGS sequence"/>
</dbReference>
<organism evidence="1 2">
    <name type="scientific">Absicoccus intestinalis</name>
    <dbReference type="NCBI Taxonomy" id="2926319"/>
    <lineage>
        <taxon>Bacteria</taxon>
        <taxon>Bacillati</taxon>
        <taxon>Bacillota</taxon>
        <taxon>Erysipelotrichia</taxon>
        <taxon>Erysipelotrichales</taxon>
        <taxon>Erysipelotrichaceae</taxon>
        <taxon>Absicoccus</taxon>
    </lineage>
</organism>
<protein>
    <submittedName>
        <fullName evidence="1">Uncharacterized protein</fullName>
    </submittedName>
</protein>
<dbReference type="EMBL" id="JALBUS010000004">
    <property type="protein sequence ID" value="MDX8417032.1"/>
    <property type="molecule type" value="Genomic_DNA"/>
</dbReference>
<evidence type="ECO:0000313" key="2">
    <source>
        <dbReference type="Proteomes" id="UP001285244"/>
    </source>
</evidence>
<comment type="caution">
    <text evidence="1">The sequence shown here is derived from an EMBL/GenBank/DDBJ whole genome shotgun (WGS) entry which is preliminary data.</text>
</comment>
<evidence type="ECO:0000313" key="1">
    <source>
        <dbReference type="EMBL" id="MDX8417032.1"/>
    </source>
</evidence>
<gene>
    <name evidence="1" type="ORF">MOZ64_04130</name>
</gene>
<keyword evidence="2" id="KW-1185">Reference proteome</keyword>